<evidence type="ECO:0000256" key="6">
    <source>
        <dbReference type="ARBA" id="ARBA00022691"/>
    </source>
</evidence>
<proteinExistence type="inferred from homology"/>
<keyword evidence="11" id="KW-1185">Reference proteome</keyword>
<evidence type="ECO:0000256" key="3">
    <source>
        <dbReference type="ARBA" id="ARBA00012327"/>
    </source>
</evidence>
<dbReference type="InterPro" id="IPR050602">
    <property type="entry name" value="Malonyl-ACP_OMT"/>
</dbReference>
<comment type="pathway">
    <text evidence="2 8">Cofactor biosynthesis; biotin biosynthesis.</text>
</comment>
<comment type="function">
    <text evidence="8">Converts the free carboxyl group of a malonyl-thioester to its methyl ester by transfer of a methyl group from S-adenosyl-L-methionine (SAM). It allows to synthesize pimeloyl-ACP via the fatty acid synthetic pathway.</text>
</comment>
<evidence type="ECO:0000256" key="7">
    <source>
        <dbReference type="ARBA" id="ARBA00022756"/>
    </source>
</evidence>
<comment type="similarity">
    <text evidence="8">Belongs to the methyltransferase superfamily.</text>
</comment>
<evidence type="ECO:0000256" key="1">
    <source>
        <dbReference type="ARBA" id="ARBA00000852"/>
    </source>
</evidence>
<sequence>MEKHHIRRAFDRAADSYDQAAALQRQVCDALESSLPPGDGQLPAGFLLDAGCGTGYGAGLLAHRYPGHPLLLADFAPAMLARAREGDNGGLPLCADLEHLPLAAGGAALYWSSLAVQWCDLGHSLKEAARVLAPGGVLAFSTLGPGTFAELGEAFAGIDSHRHVLPFAPPATCGEAMLGAGFQELRVERRKLQIFYPDLRSLLRAIKDIGANQVGGARRTGFLGKAAWKTVEARYERHRSTAGLPATYDVVLCTAVK</sequence>
<comment type="caution">
    <text evidence="10">The sequence shown here is derived from an EMBL/GenBank/DDBJ whole genome shotgun (WGS) entry which is preliminary data.</text>
</comment>
<dbReference type="InterPro" id="IPR011814">
    <property type="entry name" value="BioC"/>
</dbReference>
<reference evidence="10 11" key="1">
    <citation type="submission" date="2019-02" db="EMBL/GenBank/DDBJ databases">
        <title>Genomic Encyclopedia of Type Strains, Phase IV (KMG-IV): sequencing the most valuable type-strain genomes for metagenomic binning, comparative biology and taxonomic classification.</title>
        <authorList>
            <person name="Goeker M."/>
        </authorList>
    </citation>
    <scope>NUCLEOTIDE SEQUENCE [LARGE SCALE GENOMIC DNA]</scope>
    <source>
        <strain evidence="10 11">DSM 21223</strain>
    </source>
</reference>
<keyword evidence="4 8" id="KW-0489">Methyltransferase</keyword>
<dbReference type="RefSeq" id="WP_130458649.1">
    <property type="nucleotide sequence ID" value="NZ_SHKM01000001.1"/>
</dbReference>
<dbReference type="HAMAP" id="MF_00835">
    <property type="entry name" value="BioC"/>
    <property type="match status" value="1"/>
</dbReference>
<keyword evidence="7 8" id="KW-0093">Biotin biosynthesis</keyword>
<name>A0ABY0IUY8_9RHOO</name>
<dbReference type="NCBIfam" id="TIGR02072">
    <property type="entry name" value="BioC"/>
    <property type="match status" value="1"/>
</dbReference>
<evidence type="ECO:0000256" key="4">
    <source>
        <dbReference type="ARBA" id="ARBA00022603"/>
    </source>
</evidence>
<dbReference type="InterPro" id="IPR029063">
    <property type="entry name" value="SAM-dependent_MTases_sf"/>
</dbReference>
<comment type="catalytic activity">
    <reaction evidence="1 8">
        <text>malonyl-[ACP] + S-adenosyl-L-methionine = malonyl-[ACP] methyl ester + S-adenosyl-L-homocysteine</text>
        <dbReference type="Rhea" id="RHEA:17105"/>
        <dbReference type="Rhea" id="RHEA-COMP:9623"/>
        <dbReference type="Rhea" id="RHEA-COMP:9954"/>
        <dbReference type="ChEBI" id="CHEBI:57856"/>
        <dbReference type="ChEBI" id="CHEBI:59789"/>
        <dbReference type="ChEBI" id="CHEBI:78449"/>
        <dbReference type="ChEBI" id="CHEBI:78845"/>
        <dbReference type="EC" id="2.1.1.197"/>
    </reaction>
</comment>
<dbReference type="PANTHER" id="PTHR13090:SF1">
    <property type="entry name" value="ARGININE-HYDROXYLASE NDUFAF5, MITOCHONDRIAL"/>
    <property type="match status" value="1"/>
</dbReference>
<feature type="domain" description="Methyltransferase type 11" evidence="9">
    <location>
        <begin position="48"/>
        <end position="140"/>
    </location>
</feature>
<dbReference type="Pfam" id="PF08241">
    <property type="entry name" value="Methyltransf_11"/>
    <property type="match status" value="1"/>
</dbReference>
<dbReference type="Proteomes" id="UP000292136">
    <property type="component" value="Unassembled WGS sequence"/>
</dbReference>
<evidence type="ECO:0000313" key="10">
    <source>
        <dbReference type="EMBL" id="RZT90089.1"/>
    </source>
</evidence>
<evidence type="ECO:0000313" key="11">
    <source>
        <dbReference type="Proteomes" id="UP000292136"/>
    </source>
</evidence>
<gene>
    <name evidence="8" type="primary">bioC</name>
    <name evidence="10" type="ORF">EV678_0900</name>
</gene>
<accession>A0ABY0IUY8</accession>
<evidence type="ECO:0000256" key="2">
    <source>
        <dbReference type="ARBA" id="ARBA00004746"/>
    </source>
</evidence>
<evidence type="ECO:0000256" key="5">
    <source>
        <dbReference type="ARBA" id="ARBA00022679"/>
    </source>
</evidence>
<keyword evidence="6 8" id="KW-0949">S-adenosyl-L-methionine</keyword>
<organism evidence="10 11">
    <name type="scientific">Azospira oryzae</name>
    <dbReference type="NCBI Taxonomy" id="146939"/>
    <lineage>
        <taxon>Bacteria</taxon>
        <taxon>Pseudomonadati</taxon>
        <taxon>Pseudomonadota</taxon>
        <taxon>Betaproteobacteria</taxon>
        <taxon>Rhodocyclales</taxon>
        <taxon>Rhodocyclaceae</taxon>
        <taxon>Azospira</taxon>
    </lineage>
</organism>
<keyword evidence="5 8" id="KW-0808">Transferase</keyword>
<dbReference type="EC" id="2.1.1.197" evidence="3 8"/>
<evidence type="ECO:0000256" key="8">
    <source>
        <dbReference type="HAMAP-Rule" id="MF_00835"/>
    </source>
</evidence>
<dbReference type="CDD" id="cd02440">
    <property type="entry name" value="AdoMet_MTases"/>
    <property type="match status" value="1"/>
</dbReference>
<protein>
    <recommendedName>
        <fullName evidence="3 8">Malonyl-[acyl-carrier protein] O-methyltransferase</fullName>
        <shortName evidence="8">Malonyl-ACP O-methyltransferase</shortName>
        <ecNumber evidence="3 8">2.1.1.197</ecNumber>
    </recommendedName>
    <alternativeName>
        <fullName evidence="8">Biotin synthesis protein BioC</fullName>
    </alternativeName>
</protein>
<dbReference type="InterPro" id="IPR013216">
    <property type="entry name" value="Methyltransf_11"/>
</dbReference>
<evidence type="ECO:0000259" key="9">
    <source>
        <dbReference type="Pfam" id="PF08241"/>
    </source>
</evidence>
<dbReference type="PANTHER" id="PTHR13090">
    <property type="entry name" value="ARGININE-HYDROXYLASE NDUFAF5, MITOCHONDRIAL"/>
    <property type="match status" value="1"/>
</dbReference>
<dbReference type="Gene3D" id="3.40.50.150">
    <property type="entry name" value="Vaccinia Virus protein VP39"/>
    <property type="match status" value="1"/>
</dbReference>
<dbReference type="EMBL" id="SHKM01000001">
    <property type="protein sequence ID" value="RZT90089.1"/>
    <property type="molecule type" value="Genomic_DNA"/>
</dbReference>
<dbReference type="SUPFAM" id="SSF53335">
    <property type="entry name" value="S-adenosyl-L-methionine-dependent methyltransferases"/>
    <property type="match status" value="1"/>
</dbReference>